<dbReference type="EMBL" id="MU863695">
    <property type="protein sequence ID" value="KAK4096819.1"/>
    <property type="molecule type" value="Genomic_DNA"/>
</dbReference>
<name>A0AAN6PRW1_9PEZI</name>
<evidence type="ECO:0000313" key="2">
    <source>
        <dbReference type="EMBL" id="KAK4096819.1"/>
    </source>
</evidence>
<accession>A0AAN6PRW1</accession>
<sequence length="151" mass="16958">MSQGASEVWIAKRYQQSGHLSRRLQQPVQYHQPGVWSAVAWSMSVWPLSLPATVRTLSAFPPHRSIPAAPPPVSRPRRSRTGLPLPTNPSWGRPARSHPRRCCLGTPHWSREEITLIRLVRPRWTGRTGRTAGCPPAARRARPEGSRFTPP</sequence>
<evidence type="ECO:0000313" key="3">
    <source>
        <dbReference type="Proteomes" id="UP001305647"/>
    </source>
</evidence>
<organism evidence="2 3">
    <name type="scientific">Parathielavia hyrcaniae</name>
    <dbReference type="NCBI Taxonomy" id="113614"/>
    <lineage>
        <taxon>Eukaryota</taxon>
        <taxon>Fungi</taxon>
        <taxon>Dikarya</taxon>
        <taxon>Ascomycota</taxon>
        <taxon>Pezizomycotina</taxon>
        <taxon>Sordariomycetes</taxon>
        <taxon>Sordariomycetidae</taxon>
        <taxon>Sordariales</taxon>
        <taxon>Chaetomiaceae</taxon>
        <taxon>Parathielavia</taxon>
    </lineage>
</organism>
<dbReference type="AlphaFoldDB" id="A0AAN6PRW1"/>
<gene>
    <name evidence="2" type="ORF">N658DRAFT_332822</name>
</gene>
<evidence type="ECO:0000256" key="1">
    <source>
        <dbReference type="SAM" id="MobiDB-lite"/>
    </source>
</evidence>
<feature type="region of interest" description="Disordered" evidence="1">
    <location>
        <begin position="126"/>
        <end position="151"/>
    </location>
</feature>
<keyword evidence="3" id="KW-1185">Reference proteome</keyword>
<comment type="caution">
    <text evidence="2">The sequence shown here is derived from an EMBL/GenBank/DDBJ whole genome shotgun (WGS) entry which is preliminary data.</text>
</comment>
<feature type="region of interest" description="Disordered" evidence="1">
    <location>
        <begin position="61"/>
        <end position="99"/>
    </location>
</feature>
<proteinExistence type="predicted"/>
<protein>
    <submittedName>
        <fullName evidence="2">Uncharacterized protein</fullName>
    </submittedName>
</protein>
<reference evidence="2" key="1">
    <citation type="journal article" date="2023" name="Mol. Phylogenet. Evol.">
        <title>Genome-scale phylogeny and comparative genomics of the fungal order Sordariales.</title>
        <authorList>
            <person name="Hensen N."/>
            <person name="Bonometti L."/>
            <person name="Westerberg I."/>
            <person name="Brannstrom I.O."/>
            <person name="Guillou S."/>
            <person name="Cros-Aarteil S."/>
            <person name="Calhoun S."/>
            <person name="Haridas S."/>
            <person name="Kuo A."/>
            <person name="Mondo S."/>
            <person name="Pangilinan J."/>
            <person name="Riley R."/>
            <person name="LaButti K."/>
            <person name="Andreopoulos B."/>
            <person name="Lipzen A."/>
            <person name="Chen C."/>
            <person name="Yan M."/>
            <person name="Daum C."/>
            <person name="Ng V."/>
            <person name="Clum A."/>
            <person name="Steindorff A."/>
            <person name="Ohm R.A."/>
            <person name="Martin F."/>
            <person name="Silar P."/>
            <person name="Natvig D.O."/>
            <person name="Lalanne C."/>
            <person name="Gautier V."/>
            <person name="Ament-Velasquez S.L."/>
            <person name="Kruys A."/>
            <person name="Hutchinson M.I."/>
            <person name="Powell A.J."/>
            <person name="Barry K."/>
            <person name="Miller A.N."/>
            <person name="Grigoriev I.V."/>
            <person name="Debuchy R."/>
            <person name="Gladieux P."/>
            <person name="Hiltunen Thoren M."/>
            <person name="Johannesson H."/>
        </authorList>
    </citation>
    <scope>NUCLEOTIDE SEQUENCE</scope>
    <source>
        <strain evidence="2">CBS 757.83</strain>
    </source>
</reference>
<dbReference type="Proteomes" id="UP001305647">
    <property type="component" value="Unassembled WGS sequence"/>
</dbReference>
<reference evidence="2" key="2">
    <citation type="submission" date="2023-05" db="EMBL/GenBank/DDBJ databases">
        <authorList>
            <consortium name="Lawrence Berkeley National Laboratory"/>
            <person name="Steindorff A."/>
            <person name="Hensen N."/>
            <person name="Bonometti L."/>
            <person name="Westerberg I."/>
            <person name="Brannstrom I.O."/>
            <person name="Guillou S."/>
            <person name="Cros-Aarteil S."/>
            <person name="Calhoun S."/>
            <person name="Haridas S."/>
            <person name="Kuo A."/>
            <person name="Mondo S."/>
            <person name="Pangilinan J."/>
            <person name="Riley R."/>
            <person name="Labutti K."/>
            <person name="Andreopoulos B."/>
            <person name="Lipzen A."/>
            <person name="Chen C."/>
            <person name="Yanf M."/>
            <person name="Daum C."/>
            <person name="Ng V."/>
            <person name="Clum A."/>
            <person name="Ohm R."/>
            <person name="Martin F."/>
            <person name="Silar P."/>
            <person name="Natvig D."/>
            <person name="Lalanne C."/>
            <person name="Gautier V."/>
            <person name="Ament-Velasquez S.L."/>
            <person name="Kruys A."/>
            <person name="Hutchinson M.I."/>
            <person name="Powell A.J."/>
            <person name="Barry K."/>
            <person name="Miller A.N."/>
            <person name="Grigoriev I.V."/>
            <person name="Debuchy R."/>
            <person name="Gladieux P."/>
            <person name="Thoren M.H."/>
            <person name="Johannesson H."/>
        </authorList>
    </citation>
    <scope>NUCLEOTIDE SEQUENCE</scope>
    <source>
        <strain evidence="2">CBS 757.83</strain>
    </source>
</reference>